<keyword evidence="5 9" id="KW-0297">G-protein coupled receptor</keyword>
<comment type="subcellular location">
    <subcellularLocation>
        <location evidence="1">Cell membrane</location>
        <topology evidence="1">Multi-pass membrane protein</topology>
    </subcellularLocation>
</comment>
<feature type="transmembrane region" description="Helical" evidence="10">
    <location>
        <begin position="14"/>
        <end position="36"/>
    </location>
</feature>
<evidence type="ECO:0000256" key="4">
    <source>
        <dbReference type="ARBA" id="ARBA00022989"/>
    </source>
</evidence>
<keyword evidence="2" id="KW-1003">Cell membrane</keyword>
<name>A0A1I8EQS7_WUCBA</name>
<dbReference type="GO" id="GO:0004930">
    <property type="term" value="F:G protein-coupled receptor activity"/>
    <property type="evidence" value="ECO:0007669"/>
    <property type="project" value="UniProtKB-KW"/>
</dbReference>
<sequence>MCTLYHGTETTGKYASVIFVVLLAADRYCAMCCPMLCARYRNYCIAVSTSVIAWIIAFSAAIPLFLYSEVIELQTYRTEELNKSVCIAKWPSLTSARWFVCLYITFSSILIYAVPLALMTYFNYNVLKKLRKALNNSKRMKLTSKSRAPYHRYYALSYFMLHVGKSPFWLFNLLSSVFQFRIHTCFNRLIVNVIHLFPYINCALNPLLYAANAENFRRAFRSLFSVNFTNRKMLSTTSRKVSQTIAAESFFTQILDPYVVSLPFLQHFTARKRRFAWCNERNHSIITRPVITSTDKDEKIELNKFCHTTKLLQSYVTAAAAWYSHLSLNKMTQK</sequence>
<evidence type="ECO:0000256" key="9">
    <source>
        <dbReference type="RuleBase" id="RU000688"/>
    </source>
</evidence>
<dbReference type="PROSITE" id="PS00237">
    <property type="entry name" value="G_PROTEIN_RECEP_F1_1"/>
    <property type="match status" value="1"/>
</dbReference>
<dbReference type="Gene3D" id="1.20.1070.10">
    <property type="entry name" value="Rhodopsin 7-helix transmembrane proteins"/>
    <property type="match status" value="1"/>
</dbReference>
<evidence type="ECO:0000256" key="10">
    <source>
        <dbReference type="SAM" id="Phobius"/>
    </source>
</evidence>
<evidence type="ECO:0000256" key="3">
    <source>
        <dbReference type="ARBA" id="ARBA00022692"/>
    </source>
</evidence>
<dbReference type="SUPFAM" id="SSF81321">
    <property type="entry name" value="Family A G protein-coupled receptor-like"/>
    <property type="match status" value="1"/>
</dbReference>
<comment type="similarity">
    <text evidence="9">Belongs to the G-protein coupled receptor 1 family.</text>
</comment>
<dbReference type="Pfam" id="PF00001">
    <property type="entry name" value="7tm_1"/>
    <property type="match status" value="1"/>
</dbReference>
<dbReference type="WBParaSite" id="maker-PairedContig_4127-snap-gene-0.9-mRNA-1">
    <property type="protein sequence ID" value="maker-PairedContig_4127-snap-gene-0.9-mRNA-1"/>
    <property type="gene ID" value="maker-PairedContig_4127-snap-gene-0.9"/>
</dbReference>
<evidence type="ECO:0000256" key="1">
    <source>
        <dbReference type="ARBA" id="ARBA00004651"/>
    </source>
</evidence>
<proteinExistence type="inferred from homology"/>
<dbReference type="PROSITE" id="PS50262">
    <property type="entry name" value="G_PROTEIN_RECEP_F1_2"/>
    <property type="match status" value="1"/>
</dbReference>
<feature type="transmembrane region" description="Helical" evidence="10">
    <location>
        <begin position="97"/>
        <end position="122"/>
    </location>
</feature>
<dbReference type="InterPro" id="IPR000276">
    <property type="entry name" value="GPCR_Rhodpsn"/>
</dbReference>
<evidence type="ECO:0000256" key="6">
    <source>
        <dbReference type="ARBA" id="ARBA00023136"/>
    </source>
</evidence>
<evidence type="ECO:0000256" key="2">
    <source>
        <dbReference type="ARBA" id="ARBA00022475"/>
    </source>
</evidence>
<accession>A0A1I8EQS7</accession>
<evidence type="ECO:0000256" key="7">
    <source>
        <dbReference type="ARBA" id="ARBA00023170"/>
    </source>
</evidence>
<dbReference type="STRING" id="6293.A0A1I8EQS7"/>
<keyword evidence="8 9" id="KW-0807">Transducer</keyword>
<keyword evidence="3 9" id="KW-0812">Transmembrane</keyword>
<feature type="transmembrane region" description="Helical" evidence="10">
    <location>
        <begin position="190"/>
        <end position="211"/>
    </location>
</feature>
<keyword evidence="6 10" id="KW-0472">Membrane</keyword>
<reference evidence="12" key="1">
    <citation type="submission" date="2016-11" db="UniProtKB">
        <authorList>
            <consortium name="WormBaseParasite"/>
        </authorList>
    </citation>
    <scope>IDENTIFICATION</scope>
    <source>
        <strain evidence="12">pt0022</strain>
    </source>
</reference>
<evidence type="ECO:0000256" key="5">
    <source>
        <dbReference type="ARBA" id="ARBA00023040"/>
    </source>
</evidence>
<dbReference type="InterPro" id="IPR017452">
    <property type="entry name" value="GPCR_Rhodpsn_7TM"/>
</dbReference>
<dbReference type="AlphaFoldDB" id="A0A1I8EQS7"/>
<evidence type="ECO:0000259" key="11">
    <source>
        <dbReference type="PROSITE" id="PS50262"/>
    </source>
</evidence>
<dbReference type="GO" id="GO:0042277">
    <property type="term" value="F:peptide binding"/>
    <property type="evidence" value="ECO:0007669"/>
    <property type="project" value="TreeGrafter"/>
</dbReference>
<keyword evidence="4 10" id="KW-1133">Transmembrane helix</keyword>
<dbReference type="PRINTS" id="PR00237">
    <property type="entry name" value="GPCRRHODOPSN"/>
</dbReference>
<feature type="domain" description="G-protein coupled receptors family 1 profile" evidence="11">
    <location>
        <begin position="1"/>
        <end position="209"/>
    </location>
</feature>
<organism evidence="12">
    <name type="scientific">Wuchereria bancrofti</name>
    <dbReference type="NCBI Taxonomy" id="6293"/>
    <lineage>
        <taxon>Eukaryota</taxon>
        <taxon>Metazoa</taxon>
        <taxon>Ecdysozoa</taxon>
        <taxon>Nematoda</taxon>
        <taxon>Chromadorea</taxon>
        <taxon>Rhabditida</taxon>
        <taxon>Spirurina</taxon>
        <taxon>Spiruromorpha</taxon>
        <taxon>Filarioidea</taxon>
        <taxon>Onchocercidae</taxon>
        <taxon>Wuchereria</taxon>
    </lineage>
</organism>
<dbReference type="CDD" id="cd00637">
    <property type="entry name" value="7tm_classA_rhodopsin-like"/>
    <property type="match status" value="1"/>
</dbReference>
<evidence type="ECO:0000256" key="8">
    <source>
        <dbReference type="ARBA" id="ARBA00023224"/>
    </source>
</evidence>
<keyword evidence="7 9" id="KW-0675">Receptor</keyword>
<dbReference type="GO" id="GO:0043005">
    <property type="term" value="C:neuron projection"/>
    <property type="evidence" value="ECO:0007669"/>
    <property type="project" value="TreeGrafter"/>
</dbReference>
<dbReference type="PANTHER" id="PTHR24229:SF50">
    <property type="entry name" value="G-PROTEIN COUPLED RECEPTORS FAMILY 1 PROFILE DOMAIN-CONTAINING PROTEIN"/>
    <property type="match status" value="1"/>
</dbReference>
<dbReference type="PANTHER" id="PTHR24229">
    <property type="entry name" value="NEUROPEPTIDES RECEPTOR"/>
    <property type="match status" value="1"/>
</dbReference>
<feature type="transmembrane region" description="Helical" evidence="10">
    <location>
        <begin position="43"/>
        <end position="67"/>
    </location>
</feature>
<protein>
    <submittedName>
        <fullName evidence="12">G_PROTEIN_RECEP_F1_2 domain-containing protein</fullName>
    </submittedName>
</protein>
<evidence type="ECO:0000313" key="12">
    <source>
        <dbReference type="WBParaSite" id="maker-PairedContig_4127-snap-gene-0.9-mRNA-1"/>
    </source>
</evidence>
<dbReference type="GO" id="GO:0005886">
    <property type="term" value="C:plasma membrane"/>
    <property type="evidence" value="ECO:0007669"/>
    <property type="project" value="UniProtKB-SubCell"/>
</dbReference>